<feature type="transmembrane region" description="Helical" evidence="1">
    <location>
        <begin position="95"/>
        <end position="115"/>
    </location>
</feature>
<reference evidence="2" key="1">
    <citation type="submission" date="2019-02" db="EMBL/GenBank/DDBJ databases">
        <authorList>
            <person name="Gruber-Vodicka R. H."/>
            <person name="Seah K. B. B."/>
        </authorList>
    </citation>
    <scope>NUCLEOTIDE SEQUENCE</scope>
    <source>
        <strain evidence="2">BECK_BZ126</strain>
    </source>
</reference>
<dbReference type="Gene3D" id="2.60.120.380">
    <property type="match status" value="1"/>
</dbReference>
<gene>
    <name evidence="2" type="ORF">BECKTC1821F_GA0114240_10046</name>
</gene>
<proteinExistence type="predicted"/>
<evidence type="ECO:0000313" key="2">
    <source>
        <dbReference type="EMBL" id="VFK54087.1"/>
    </source>
</evidence>
<protein>
    <submittedName>
        <fullName evidence="2">Uncharacterized protein</fullName>
    </submittedName>
</protein>
<dbReference type="EMBL" id="CAADFW010000004">
    <property type="protein sequence ID" value="VFK54087.1"/>
    <property type="molecule type" value="Genomic_DNA"/>
</dbReference>
<keyword evidence="1" id="KW-1133">Transmembrane helix</keyword>
<organism evidence="2">
    <name type="scientific">Candidatus Kentrum sp. TC</name>
    <dbReference type="NCBI Taxonomy" id="2126339"/>
    <lineage>
        <taxon>Bacteria</taxon>
        <taxon>Pseudomonadati</taxon>
        <taxon>Pseudomonadota</taxon>
        <taxon>Gammaproteobacteria</taxon>
        <taxon>Candidatus Kentrum</taxon>
    </lineage>
</organism>
<accession>A0A450ZJZ9</accession>
<name>A0A450ZJZ9_9GAMM</name>
<keyword evidence="1" id="KW-0472">Membrane</keyword>
<keyword evidence="1" id="KW-0812">Transmembrane</keyword>
<sequence length="257" mass="28876">MNKKEEQKYGDELTRLTQTIDESYERINSIPKVETDHFSTETLKSEVLPILHSAKDRICDISTVIENLNSVRSEIIDPVRGIVDQYYKVTKKSSVWGFAIGLFGMFLSVIAVFGINTETFFLKYIFSEQTFETEPNNSPAESSPLVEDRITGNISSFSDIDYFEVAPIGPGNLTVTMIPPIGQDYELFLVDEASKVIAKSTYLPGHIEYIKHILKEGSVFVAVAPCGSKLQNDCTLSSNDFTPGDYQLYVRRTKPKT</sequence>
<dbReference type="AlphaFoldDB" id="A0A450ZJZ9"/>
<dbReference type="SUPFAM" id="SSF89260">
    <property type="entry name" value="Collagen-binding domain"/>
    <property type="match status" value="1"/>
</dbReference>
<evidence type="ECO:0000256" key="1">
    <source>
        <dbReference type="SAM" id="Phobius"/>
    </source>
</evidence>